<evidence type="ECO:0000256" key="7">
    <source>
        <dbReference type="ARBA" id="ARBA00023065"/>
    </source>
</evidence>
<dbReference type="GO" id="GO:0009279">
    <property type="term" value="C:cell outer membrane"/>
    <property type="evidence" value="ECO:0007669"/>
    <property type="project" value="UniProtKB-SubCell"/>
</dbReference>
<proteinExistence type="predicted"/>
<evidence type="ECO:0000256" key="9">
    <source>
        <dbReference type="ARBA" id="ARBA00023136"/>
    </source>
</evidence>
<dbReference type="PANTHER" id="PTHR34501:SF9">
    <property type="entry name" value="MAJOR OUTER MEMBRANE PROTEIN P.IA"/>
    <property type="match status" value="1"/>
</dbReference>
<feature type="chain" id="PRO_5017077841" evidence="11">
    <location>
        <begin position="24"/>
        <end position="357"/>
    </location>
</feature>
<evidence type="ECO:0000259" key="12">
    <source>
        <dbReference type="Pfam" id="PF13609"/>
    </source>
</evidence>
<feature type="domain" description="Porin" evidence="12">
    <location>
        <begin position="11"/>
        <end position="333"/>
    </location>
</feature>
<protein>
    <submittedName>
        <fullName evidence="13">Outer membrane protein (Porin)</fullName>
    </submittedName>
</protein>
<accession>A0A379ZAX2</accession>
<keyword evidence="10" id="KW-0998">Cell outer membrane</keyword>
<organism evidence="13 14">
    <name type="scientific">Shewanella morhuae</name>
    <dbReference type="NCBI Taxonomy" id="365591"/>
    <lineage>
        <taxon>Bacteria</taxon>
        <taxon>Pseudomonadati</taxon>
        <taxon>Pseudomonadota</taxon>
        <taxon>Gammaproteobacteria</taxon>
        <taxon>Alteromonadales</taxon>
        <taxon>Shewanellaceae</taxon>
        <taxon>Shewanella</taxon>
    </lineage>
</organism>
<evidence type="ECO:0000256" key="8">
    <source>
        <dbReference type="ARBA" id="ARBA00023114"/>
    </source>
</evidence>
<keyword evidence="9" id="KW-0472">Membrane</keyword>
<dbReference type="EMBL" id="UGYV01000001">
    <property type="protein sequence ID" value="SUI58395.1"/>
    <property type="molecule type" value="Genomic_DNA"/>
</dbReference>
<keyword evidence="8" id="KW-0626">Porin</keyword>
<evidence type="ECO:0000256" key="6">
    <source>
        <dbReference type="ARBA" id="ARBA00022729"/>
    </source>
</evidence>
<evidence type="ECO:0000256" key="1">
    <source>
        <dbReference type="ARBA" id="ARBA00004571"/>
    </source>
</evidence>
<evidence type="ECO:0000256" key="11">
    <source>
        <dbReference type="SAM" id="SignalP"/>
    </source>
</evidence>
<keyword evidence="7" id="KW-0406">Ion transport</keyword>
<dbReference type="Gene3D" id="2.40.160.10">
    <property type="entry name" value="Porin"/>
    <property type="match status" value="1"/>
</dbReference>
<dbReference type="GO" id="GO:0006811">
    <property type="term" value="P:monoatomic ion transport"/>
    <property type="evidence" value="ECO:0007669"/>
    <property type="project" value="UniProtKB-KW"/>
</dbReference>
<sequence>MKKTLISASVASVLALASFGALAEGPSFYGRLDLAVTNTDSSTTLQGSTKGATIGESGTYLENNFSWLGVKGSEKVADGVDIVYQMEFGVDNTTNSGNTFNARNTFLGFKTVAGTVLAGRNDTVFKQAEGNVDVFGNTNADMDRLVSAQAGAGRSGDGVWYYSPKIADLITINATYLFDDNYEGTTPTSDSMYAVSATLGDKAFKEQNYYVAAAYNKAIAGVDAYRGVAQAKFGDFTVGGLFQHAESIVNDSRDGNSYLVNVVYKLQNGVNLKAEYSKDEAGFGSYFKNASGLTNAGTVSLDDVNVDQFTVGADYRLVKSTLLFAHYAHYEGDFKQAGVKTDLIEDDVVSVGVRYDF</sequence>
<feature type="signal peptide" evidence="11">
    <location>
        <begin position="1"/>
        <end position="23"/>
    </location>
</feature>
<evidence type="ECO:0000256" key="10">
    <source>
        <dbReference type="ARBA" id="ARBA00023237"/>
    </source>
</evidence>
<dbReference type="GO" id="GO:0046930">
    <property type="term" value="C:pore complex"/>
    <property type="evidence" value="ECO:0007669"/>
    <property type="project" value="UniProtKB-KW"/>
</dbReference>
<evidence type="ECO:0000256" key="2">
    <source>
        <dbReference type="ARBA" id="ARBA00011233"/>
    </source>
</evidence>
<dbReference type="InterPro" id="IPR033900">
    <property type="entry name" value="Gram_neg_porin_domain"/>
</dbReference>
<keyword evidence="3" id="KW-0813">Transport</keyword>
<keyword evidence="6 11" id="KW-0732">Signal</keyword>
<evidence type="ECO:0000256" key="4">
    <source>
        <dbReference type="ARBA" id="ARBA00022452"/>
    </source>
</evidence>
<dbReference type="InterPro" id="IPR050298">
    <property type="entry name" value="Gram-neg_bact_OMP"/>
</dbReference>
<evidence type="ECO:0000313" key="14">
    <source>
        <dbReference type="Proteomes" id="UP000255061"/>
    </source>
</evidence>
<dbReference type="InterPro" id="IPR023614">
    <property type="entry name" value="Porin_dom_sf"/>
</dbReference>
<keyword evidence="4" id="KW-1134">Transmembrane beta strand</keyword>
<dbReference type="AlphaFoldDB" id="A0A379ZAX2"/>
<keyword evidence="5" id="KW-0812">Transmembrane</keyword>
<name>A0A379ZAX2_9GAMM</name>
<dbReference type="RefSeq" id="WP_115405143.1">
    <property type="nucleotide sequence ID" value="NZ_UGYV01000001.1"/>
</dbReference>
<dbReference type="Proteomes" id="UP000255061">
    <property type="component" value="Unassembled WGS sequence"/>
</dbReference>
<dbReference type="CDD" id="cd00342">
    <property type="entry name" value="gram_neg_porins"/>
    <property type="match status" value="1"/>
</dbReference>
<dbReference type="PANTHER" id="PTHR34501">
    <property type="entry name" value="PROTEIN YDDL-RELATED"/>
    <property type="match status" value="1"/>
</dbReference>
<comment type="subcellular location">
    <subcellularLocation>
        <location evidence="1">Cell outer membrane</location>
        <topology evidence="1">Multi-pass membrane protein</topology>
    </subcellularLocation>
</comment>
<dbReference type="GO" id="GO:0015288">
    <property type="term" value="F:porin activity"/>
    <property type="evidence" value="ECO:0007669"/>
    <property type="project" value="UniProtKB-KW"/>
</dbReference>
<evidence type="ECO:0000256" key="5">
    <source>
        <dbReference type="ARBA" id="ARBA00022692"/>
    </source>
</evidence>
<reference evidence="13 14" key="1">
    <citation type="submission" date="2018-06" db="EMBL/GenBank/DDBJ databases">
        <authorList>
            <consortium name="Pathogen Informatics"/>
            <person name="Doyle S."/>
        </authorList>
    </citation>
    <scope>NUCLEOTIDE SEQUENCE [LARGE SCALE GENOMIC DNA]</scope>
    <source>
        <strain evidence="13 14">NCTC10736</strain>
    </source>
</reference>
<dbReference type="SUPFAM" id="SSF56935">
    <property type="entry name" value="Porins"/>
    <property type="match status" value="1"/>
</dbReference>
<comment type="subunit">
    <text evidence="2">Homotrimer.</text>
</comment>
<evidence type="ECO:0000313" key="13">
    <source>
        <dbReference type="EMBL" id="SUI58395.1"/>
    </source>
</evidence>
<evidence type="ECO:0000256" key="3">
    <source>
        <dbReference type="ARBA" id="ARBA00022448"/>
    </source>
</evidence>
<dbReference type="Pfam" id="PF13609">
    <property type="entry name" value="Porin_4"/>
    <property type="match status" value="1"/>
</dbReference>
<gene>
    <name evidence="13" type="ORF">NCTC10736_00023</name>
</gene>